<feature type="domain" description="Penicillin-binding protein dimerisation" evidence="2">
    <location>
        <begin position="501"/>
        <end position="661"/>
    </location>
</feature>
<feature type="transmembrane region" description="Helical" evidence="1">
    <location>
        <begin position="286"/>
        <end position="306"/>
    </location>
</feature>
<feature type="transmembrane region" description="Helical" evidence="1">
    <location>
        <begin position="243"/>
        <end position="266"/>
    </location>
</feature>
<dbReference type="Pfam" id="PF03717">
    <property type="entry name" value="PBP_dimer"/>
    <property type="match status" value="1"/>
</dbReference>
<evidence type="ECO:0000259" key="2">
    <source>
        <dbReference type="Pfam" id="PF03717"/>
    </source>
</evidence>
<feature type="transmembrane region" description="Helical" evidence="1">
    <location>
        <begin position="110"/>
        <end position="134"/>
    </location>
</feature>
<sequence>MRVLKKVLALIILAHLALILFTNRALFFSTFDEAYWKDKYEHSQWKLPLSARTLGDDGLYLYEGFRLIRGGDPTLLNAEVPPLGKYLIGLSILIFGNGYWYGFLINTLSLITLLFLSNILLKNLLGALLVTTLIATDPLITSQFPLSMLDSLQLLFLLLTFLFLLKRRFILSGLAFGLFSETKFPILSPPIAIFLGFYLWRTTKSWKTIFIFFTITTLAYLLPYAQYLALSHSFADLLRVQKWIASFYLSANLVPNIGSSITALLTGWYQNLFTRIWVRAPEWSPVWTLIAPLAAISSVDALLKILRKKENIMWLPIAGFTLFSLLFFAMIPFWVRYLVLPLPFFYLMSAKLLRSIPITIILILVNLVFSTGILFPTPARMLNQLSYNWQYGFSHDIYEDLANESKIVTRDNFRRFGLQAFSQAEIESVSVSFDTSRLSRWQSPQTIPVRITYDTRHIGSFEENKTIQLIKERGQWKILWDWENLIDKLSQDRYLETIVEEGRRGSILASDKTALAEDFDSVMIWATPGLLDKLREEELLKLLWELFDHNVAHIAFHQRIVGNSLSDLPIPLGVLYKPVSNELRSFPGITLTSHLGRRYRQSNIVTVGKVLNTSYFECCSYLYTTTTYDGDNGVEYERNSELKGFNGGSLVIKDKEGNVVRIILDIEKRDGKNVQL</sequence>
<evidence type="ECO:0000256" key="1">
    <source>
        <dbReference type="SAM" id="Phobius"/>
    </source>
</evidence>
<keyword evidence="1" id="KW-1133">Transmembrane helix</keyword>
<feature type="transmembrane region" description="Helical" evidence="1">
    <location>
        <begin position="83"/>
        <end position="103"/>
    </location>
</feature>
<dbReference type="STRING" id="1798392.A3A79_02960"/>
<accession>A0A1F6AHA1</accession>
<dbReference type="EMBL" id="MFJV01000001">
    <property type="protein sequence ID" value="OGG24128.1"/>
    <property type="molecule type" value="Genomic_DNA"/>
</dbReference>
<gene>
    <name evidence="3" type="ORF">A3A79_02960</name>
</gene>
<organism evidence="3 4">
    <name type="scientific">Candidatus Gottesmanbacteria bacterium RIFCSPLOWO2_01_FULL_43_11b</name>
    <dbReference type="NCBI Taxonomy" id="1798392"/>
    <lineage>
        <taxon>Bacteria</taxon>
        <taxon>Candidatus Gottesmaniibacteriota</taxon>
    </lineage>
</organism>
<dbReference type="SUPFAM" id="SSF56519">
    <property type="entry name" value="Penicillin binding protein dimerisation domain"/>
    <property type="match status" value="1"/>
</dbReference>
<dbReference type="GO" id="GO:0008658">
    <property type="term" value="F:penicillin binding"/>
    <property type="evidence" value="ECO:0007669"/>
    <property type="project" value="InterPro"/>
</dbReference>
<feature type="transmembrane region" description="Helical" evidence="1">
    <location>
        <begin position="313"/>
        <end position="335"/>
    </location>
</feature>
<evidence type="ECO:0000313" key="4">
    <source>
        <dbReference type="Proteomes" id="UP000178759"/>
    </source>
</evidence>
<dbReference type="Gene3D" id="3.90.1310.10">
    <property type="entry name" value="Penicillin-binding protein 2a (Domain 2)"/>
    <property type="match status" value="1"/>
</dbReference>
<comment type="caution">
    <text evidence="3">The sequence shown here is derived from an EMBL/GenBank/DDBJ whole genome shotgun (WGS) entry which is preliminary data.</text>
</comment>
<feature type="transmembrane region" description="Helical" evidence="1">
    <location>
        <begin position="355"/>
        <end position="375"/>
    </location>
</feature>
<dbReference type="Gene3D" id="3.10.450.100">
    <property type="entry name" value="NTF2-like, domain 1"/>
    <property type="match status" value="1"/>
</dbReference>
<dbReference type="InterPro" id="IPR036138">
    <property type="entry name" value="PBP_dimer_sf"/>
</dbReference>
<feature type="transmembrane region" description="Helical" evidence="1">
    <location>
        <begin position="146"/>
        <end position="165"/>
    </location>
</feature>
<dbReference type="InterPro" id="IPR005311">
    <property type="entry name" value="PBP_dimer"/>
</dbReference>
<feature type="transmembrane region" description="Helical" evidence="1">
    <location>
        <begin position="209"/>
        <end position="231"/>
    </location>
</feature>
<protein>
    <recommendedName>
        <fullName evidence="2">Penicillin-binding protein dimerisation domain-containing protein</fullName>
    </recommendedName>
</protein>
<reference evidence="3 4" key="1">
    <citation type="journal article" date="2016" name="Nat. Commun.">
        <title>Thousands of microbial genomes shed light on interconnected biogeochemical processes in an aquifer system.</title>
        <authorList>
            <person name="Anantharaman K."/>
            <person name="Brown C.T."/>
            <person name="Hug L.A."/>
            <person name="Sharon I."/>
            <person name="Castelle C.J."/>
            <person name="Probst A.J."/>
            <person name="Thomas B.C."/>
            <person name="Singh A."/>
            <person name="Wilkins M.J."/>
            <person name="Karaoz U."/>
            <person name="Brodie E.L."/>
            <person name="Williams K.H."/>
            <person name="Hubbard S.S."/>
            <person name="Banfield J.F."/>
        </authorList>
    </citation>
    <scope>NUCLEOTIDE SEQUENCE [LARGE SCALE GENOMIC DNA]</scope>
</reference>
<dbReference type="Proteomes" id="UP000178759">
    <property type="component" value="Unassembled WGS sequence"/>
</dbReference>
<dbReference type="AlphaFoldDB" id="A0A1F6AHA1"/>
<proteinExistence type="predicted"/>
<keyword evidence="1" id="KW-0812">Transmembrane</keyword>
<name>A0A1F6AHA1_9BACT</name>
<keyword evidence="1" id="KW-0472">Membrane</keyword>
<evidence type="ECO:0000313" key="3">
    <source>
        <dbReference type="EMBL" id="OGG24128.1"/>
    </source>
</evidence>